<gene>
    <name evidence="1" type="ORF">GCM10010211_80960</name>
</gene>
<proteinExistence type="predicted"/>
<evidence type="ECO:0008006" key="3">
    <source>
        <dbReference type="Google" id="ProtNLM"/>
    </source>
</evidence>
<evidence type="ECO:0000313" key="1">
    <source>
        <dbReference type="EMBL" id="GGV01477.1"/>
    </source>
</evidence>
<sequence>MAPGTVLVRAAGTLLLGATRQKALDLPLAPSIPCCLDADTCGSSHSLPTGAISPSVVHGCGSVIPNLTSQIGGVFQQYVYR</sequence>
<comment type="caution">
    <text evidence="1">The sequence shown here is derived from an EMBL/GenBank/DDBJ whole genome shotgun (WGS) entry which is preliminary data.</text>
</comment>
<evidence type="ECO:0000313" key="2">
    <source>
        <dbReference type="Proteomes" id="UP000654471"/>
    </source>
</evidence>
<protein>
    <recommendedName>
        <fullName evidence="3">Secreted protein</fullName>
    </recommendedName>
</protein>
<dbReference type="Proteomes" id="UP000654471">
    <property type="component" value="Unassembled WGS sequence"/>
</dbReference>
<name>A0ABQ2VN77_9ACTN</name>
<keyword evidence="2" id="KW-1185">Reference proteome</keyword>
<dbReference type="EMBL" id="BMRP01000071">
    <property type="protein sequence ID" value="GGV01477.1"/>
    <property type="molecule type" value="Genomic_DNA"/>
</dbReference>
<accession>A0ABQ2VN77</accession>
<organism evidence="1 2">
    <name type="scientific">Streptomyces albospinus</name>
    <dbReference type="NCBI Taxonomy" id="285515"/>
    <lineage>
        <taxon>Bacteria</taxon>
        <taxon>Bacillati</taxon>
        <taxon>Actinomycetota</taxon>
        <taxon>Actinomycetes</taxon>
        <taxon>Kitasatosporales</taxon>
        <taxon>Streptomycetaceae</taxon>
        <taxon>Streptomyces</taxon>
    </lineage>
</organism>
<reference evidence="2" key="1">
    <citation type="journal article" date="2019" name="Int. J. Syst. Evol. Microbiol.">
        <title>The Global Catalogue of Microorganisms (GCM) 10K type strain sequencing project: providing services to taxonomists for standard genome sequencing and annotation.</title>
        <authorList>
            <consortium name="The Broad Institute Genomics Platform"/>
            <consortium name="The Broad Institute Genome Sequencing Center for Infectious Disease"/>
            <person name="Wu L."/>
            <person name="Ma J."/>
        </authorList>
    </citation>
    <scope>NUCLEOTIDE SEQUENCE [LARGE SCALE GENOMIC DNA]</scope>
    <source>
        <strain evidence="2">JCM 3399</strain>
    </source>
</reference>